<dbReference type="EMBL" id="SNRW01015267">
    <property type="protein sequence ID" value="KAA6370556.1"/>
    <property type="molecule type" value="Genomic_DNA"/>
</dbReference>
<dbReference type="Proteomes" id="UP000324800">
    <property type="component" value="Unassembled WGS sequence"/>
</dbReference>
<accession>A0A5J4UIB0</accession>
<evidence type="ECO:0000313" key="2">
    <source>
        <dbReference type="Proteomes" id="UP000324800"/>
    </source>
</evidence>
<sequence>MEQAAIQTVERPRKSTISTRSVHNMLIPLIPAYPQQHTPRIPLLFYTTESNQQFISPGLVMRALRLALF</sequence>
<dbReference type="AlphaFoldDB" id="A0A5J4UIB0"/>
<protein>
    <submittedName>
        <fullName evidence="1">Uncharacterized protein</fullName>
    </submittedName>
</protein>
<evidence type="ECO:0000313" key="1">
    <source>
        <dbReference type="EMBL" id="KAA6370556.1"/>
    </source>
</evidence>
<gene>
    <name evidence="1" type="ORF">EZS28_033916</name>
</gene>
<organism evidence="1 2">
    <name type="scientific">Streblomastix strix</name>
    <dbReference type="NCBI Taxonomy" id="222440"/>
    <lineage>
        <taxon>Eukaryota</taxon>
        <taxon>Metamonada</taxon>
        <taxon>Preaxostyla</taxon>
        <taxon>Oxymonadida</taxon>
        <taxon>Streblomastigidae</taxon>
        <taxon>Streblomastix</taxon>
    </lineage>
</organism>
<proteinExistence type="predicted"/>
<reference evidence="1 2" key="1">
    <citation type="submission" date="2019-03" db="EMBL/GenBank/DDBJ databases">
        <title>Single cell metagenomics reveals metabolic interactions within the superorganism composed of flagellate Streblomastix strix and complex community of Bacteroidetes bacteria on its surface.</title>
        <authorList>
            <person name="Treitli S.C."/>
            <person name="Kolisko M."/>
            <person name="Husnik F."/>
            <person name="Keeling P."/>
            <person name="Hampl V."/>
        </authorList>
    </citation>
    <scope>NUCLEOTIDE SEQUENCE [LARGE SCALE GENOMIC DNA]</scope>
    <source>
        <strain evidence="1">ST1C</strain>
    </source>
</reference>
<comment type="caution">
    <text evidence="1">The sequence shown here is derived from an EMBL/GenBank/DDBJ whole genome shotgun (WGS) entry which is preliminary data.</text>
</comment>
<name>A0A5J4UIB0_9EUKA</name>